<proteinExistence type="predicted"/>
<accession>A0ABP0WGP7</accession>
<keyword evidence="2" id="KW-1185">Reference proteome</keyword>
<reference evidence="1" key="1">
    <citation type="submission" date="2024-02" db="EMBL/GenBank/DDBJ databases">
        <authorList>
            <consortium name="ELIXIR-Norway"/>
            <consortium name="Elixir Norway"/>
        </authorList>
    </citation>
    <scope>NUCLEOTIDE SEQUENCE</scope>
</reference>
<name>A0ABP0WGP7_9BRYO</name>
<sequence>MQMVAQRRNDDGEAMADKRGIGSRAELLLRLPLLPLACVGEESPGPRNPGLDVNPAIASGWNLEGTYCVLGRFRVGTSDGTGISFLIAPR</sequence>
<organism evidence="1 2">
    <name type="scientific">Sphagnum jensenii</name>
    <dbReference type="NCBI Taxonomy" id="128206"/>
    <lineage>
        <taxon>Eukaryota</taxon>
        <taxon>Viridiplantae</taxon>
        <taxon>Streptophyta</taxon>
        <taxon>Embryophyta</taxon>
        <taxon>Bryophyta</taxon>
        <taxon>Sphagnophytina</taxon>
        <taxon>Sphagnopsida</taxon>
        <taxon>Sphagnales</taxon>
        <taxon>Sphagnaceae</taxon>
        <taxon>Sphagnum</taxon>
    </lineage>
</organism>
<evidence type="ECO:0000313" key="1">
    <source>
        <dbReference type="EMBL" id="CAK9265351.1"/>
    </source>
</evidence>
<gene>
    <name evidence="1" type="ORF">CSSPJE1EN1_LOCUS10829</name>
</gene>
<dbReference type="EMBL" id="OZ020112">
    <property type="protein sequence ID" value="CAK9265351.1"/>
    <property type="molecule type" value="Genomic_DNA"/>
</dbReference>
<dbReference type="Proteomes" id="UP001497444">
    <property type="component" value="Chromosome 17"/>
</dbReference>
<protein>
    <submittedName>
        <fullName evidence="1">Uncharacterized protein</fullName>
    </submittedName>
</protein>
<evidence type="ECO:0000313" key="2">
    <source>
        <dbReference type="Proteomes" id="UP001497444"/>
    </source>
</evidence>